<dbReference type="EMBL" id="MN543575">
    <property type="protein sequence ID" value="QJX12036.1"/>
    <property type="molecule type" value="Genomic_DNA"/>
</dbReference>
<dbReference type="RefSeq" id="WP_128206191.1">
    <property type="nucleotide sequence ID" value="NZ_CABGRS010000024.1"/>
</dbReference>
<accession>A0A6M6A3F7</accession>
<keyword evidence="2" id="KW-0614">Plasmid</keyword>
<evidence type="ECO:0000313" key="1">
    <source>
        <dbReference type="EMBL" id="QJX12036.1"/>
    </source>
</evidence>
<protein>
    <submittedName>
        <fullName evidence="2">Uncharacterized protein</fullName>
    </submittedName>
</protein>
<dbReference type="AlphaFoldDB" id="A0A6M6A3F7"/>
<sequence length="341" mass="39504">MEEFFLLFARDKSGMLYDTYNARLTSDIELYCTQCLNRIGYNKNPAIDNFKQQIFFKHAAIDGKHISLCEDRYLNEAIKDIIHNILSSEASIYVSPIFTPGLILAPDKIFAPFKAMISRDDLLGSQRVDFRWTSSKGKCMGLVLIDHNEVIENKVYDVSDSKAFIAEINLAILKSKLRSKLKSNDGLEFGLINTIKRILINKNIFSRWVSWEGKQANLRISPAFFRTITPYGYDCYLNIISLEGFFYNENEGIERNTKYILKMTRRELNYQIKEIIYQFSLVRESFADTFYVAIYEKESVLLDYVQNSVPVNDNTFSQIKAACLRLIRIYESAMRGLSIIN</sequence>
<evidence type="ECO:0000313" key="2">
    <source>
        <dbReference type="EMBL" id="QJX12439.1"/>
    </source>
</evidence>
<dbReference type="EMBL" id="MN543576">
    <property type="protein sequence ID" value="QJX12439.1"/>
    <property type="molecule type" value="Genomic_DNA"/>
</dbReference>
<organism evidence="2">
    <name type="scientific">Klebsiella pneumoniae</name>
    <dbReference type="NCBI Taxonomy" id="573"/>
    <lineage>
        <taxon>Bacteria</taxon>
        <taxon>Pseudomonadati</taxon>
        <taxon>Pseudomonadota</taxon>
        <taxon>Gammaproteobacteria</taxon>
        <taxon>Enterobacterales</taxon>
        <taxon>Enterobacteriaceae</taxon>
        <taxon>Klebsiella/Raoultella group</taxon>
        <taxon>Klebsiella</taxon>
        <taxon>Klebsiella pneumoniae complex</taxon>
    </lineage>
</organism>
<geneLocation type="plasmid" evidence="1">
    <name>pGH44TC_fusion</name>
</geneLocation>
<name>A0A6M6A3F7_KLEPN</name>
<reference evidence="2" key="1">
    <citation type="submission" date="2019-10" db="EMBL/GenBank/DDBJ databases">
        <title>Tracking microevolution events of conjugative virulence plasmid p15WZ-82_Vir during transmission.</title>
        <authorList>
            <person name="Yang X."/>
        </authorList>
    </citation>
    <scope>NUCLEOTIDE SEQUENCE</scope>
    <source>
        <strain evidence="2">GH44TC</strain>
        <plasmid evidence="1">pGH44TC_fusion</plasmid>
        <plasmid evidence="2">pGH44TC_vir</plasmid>
    </source>
</reference>
<proteinExistence type="predicted"/>
<geneLocation type="plasmid" evidence="2">
    <name>pGH44TC_vir</name>
</geneLocation>